<evidence type="ECO:0000313" key="2">
    <source>
        <dbReference type="Proteomes" id="UP000324222"/>
    </source>
</evidence>
<gene>
    <name evidence="1" type="ORF">E2C01_017085</name>
</gene>
<evidence type="ECO:0000313" key="1">
    <source>
        <dbReference type="EMBL" id="MPC24015.1"/>
    </source>
</evidence>
<proteinExistence type="predicted"/>
<name>A0A5B7DS01_PORTR</name>
<organism evidence="1 2">
    <name type="scientific">Portunus trituberculatus</name>
    <name type="common">Swimming crab</name>
    <name type="synonym">Neptunus trituberculatus</name>
    <dbReference type="NCBI Taxonomy" id="210409"/>
    <lineage>
        <taxon>Eukaryota</taxon>
        <taxon>Metazoa</taxon>
        <taxon>Ecdysozoa</taxon>
        <taxon>Arthropoda</taxon>
        <taxon>Crustacea</taxon>
        <taxon>Multicrustacea</taxon>
        <taxon>Malacostraca</taxon>
        <taxon>Eumalacostraca</taxon>
        <taxon>Eucarida</taxon>
        <taxon>Decapoda</taxon>
        <taxon>Pleocyemata</taxon>
        <taxon>Brachyura</taxon>
        <taxon>Eubrachyura</taxon>
        <taxon>Portunoidea</taxon>
        <taxon>Portunidae</taxon>
        <taxon>Portuninae</taxon>
        <taxon>Portunus</taxon>
    </lineage>
</organism>
<keyword evidence="2" id="KW-1185">Reference proteome</keyword>
<reference evidence="1 2" key="1">
    <citation type="submission" date="2019-05" db="EMBL/GenBank/DDBJ databases">
        <title>Another draft genome of Portunus trituberculatus and its Hox gene families provides insights of decapod evolution.</title>
        <authorList>
            <person name="Jeong J.-H."/>
            <person name="Song I."/>
            <person name="Kim S."/>
            <person name="Choi T."/>
            <person name="Kim D."/>
            <person name="Ryu S."/>
            <person name="Kim W."/>
        </authorList>
    </citation>
    <scope>NUCLEOTIDE SEQUENCE [LARGE SCALE GENOMIC DNA]</scope>
    <source>
        <tissue evidence="1">Muscle</tissue>
    </source>
</reference>
<dbReference type="AlphaFoldDB" id="A0A5B7DS01"/>
<sequence>MERPLVVAYALRSSDVASGAAEGQHMRVESLLGRETIFRPLRISNTRRVGSLVSLLTSPEVARKATPLPHLSGPQLAHHDPTCAMLRLTPQHKLNTTELCFYLITYHVFESYNKHRIERLTYRTVKARKLLAIRRRKI</sequence>
<protein>
    <submittedName>
        <fullName evidence="1">Uncharacterized protein</fullName>
    </submittedName>
</protein>
<accession>A0A5B7DS01</accession>
<comment type="caution">
    <text evidence="1">The sequence shown here is derived from an EMBL/GenBank/DDBJ whole genome shotgun (WGS) entry which is preliminary data.</text>
</comment>
<dbReference type="Proteomes" id="UP000324222">
    <property type="component" value="Unassembled WGS sequence"/>
</dbReference>
<dbReference type="EMBL" id="VSRR010001278">
    <property type="protein sequence ID" value="MPC24015.1"/>
    <property type="molecule type" value="Genomic_DNA"/>
</dbReference>